<dbReference type="EMBL" id="JAZDUE010000018">
    <property type="protein sequence ID" value="MEE4025250.1"/>
    <property type="molecule type" value="Genomic_DNA"/>
</dbReference>
<organism evidence="1 2">
    <name type="scientific">Gordonia prachuapensis</name>
    <dbReference type="NCBI Taxonomy" id="3115651"/>
    <lineage>
        <taxon>Bacteria</taxon>
        <taxon>Bacillati</taxon>
        <taxon>Actinomycetota</taxon>
        <taxon>Actinomycetes</taxon>
        <taxon>Mycobacteriales</taxon>
        <taxon>Gordoniaceae</taxon>
        <taxon>Gordonia</taxon>
    </lineage>
</organism>
<dbReference type="InterPro" id="IPR014825">
    <property type="entry name" value="DNA_alkylation"/>
</dbReference>
<dbReference type="SUPFAM" id="SSF48371">
    <property type="entry name" value="ARM repeat"/>
    <property type="match status" value="1"/>
</dbReference>
<proteinExistence type="predicted"/>
<dbReference type="Pfam" id="PF08713">
    <property type="entry name" value="DNA_alkylation"/>
    <property type="match status" value="1"/>
</dbReference>
<evidence type="ECO:0000313" key="1">
    <source>
        <dbReference type="EMBL" id="MEE4025250.1"/>
    </source>
</evidence>
<dbReference type="PANTHER" id="PTHR34070">
    <property type="entry name" value="ARMADILLO-TYPE FOLD"/>
    <property type="match status" value="1"/>
</dbReference>
<evidence type="ECO:0000313" key="2">
    <source>
        <dbReference type="Proteomes" id="UP001335729"/>
    </source>
</evidence>
<dbReference type="CDD" id="cd06561">
    <property type="entry name" value="AlkD_like"/>
    <property type="match status" value="1"/>
</dbReference>
<keyword evidence="2" id="KW-1185">Reference proteome</keyword>
<protein>
    <submittedName>
        <fullName evidence="1">DNA alkylation repair protein</fullName>
    </submittedName>
</protein>
<accession>A0ABU7MY34</accession>
<dbReference type="Gene3D" id="1.25.10.90">
    <property type="match status" value="1"/>
</dbReference>
<name>A0ABU7MY34_9ACTN</name>
<dbReference type="InterPro" id="IPR016024">
    <property type="entry name" value="ARM-type_fold"/>
</dbReference>
<dbReference type="PANTHER" id="PTHR34070:SF1">
    <property type="entry name" value="DNA ALKYLATION REPAIR PROTEIN"/>
    <property type="match status" value="1"/>
</dbReference>
<dbReference type="Proteomes" id="UP001335729">
    <property type="component" value="Unassembled WGS sequence"/>
</dbReference>
<sequence length="224" mass="25499">MTEYLTQIEAALRDQHSPAAKETIVRRLPPDSGLEAIGVRMKDVFATAKAWTDLDLAEVPGLLSSGLYEVRVVGVSILDFKARRRGLDDDDRRRLYETYLDHHEYFNLWDFVDRAAPRVVGWYLLDKSRQPLFDLAQSGRPIERRTAITAAFWIIRQGDLDDPLALAELLVEDPSELVTRPVGTALREVGNIDEQRLLDFLAAHRDRMSRPTLRLATSSLTEDI</sequence>
<comment type="caution">
    <text evidence="1">The sequence shown here is derived from an EMBL/GenBank/DDBJ whole genome shotgun (WGS) entry which is preliminary data.</text>
</comment>
<reference evidence="1 2" key="1">
    <citation type="submission" date="2024-01" db="EMBL/GenBank/DDBJ databases">
        <title>Draft genome sequence of Gordonia sp. PKS22-38.</title>
        <authorList>
            <person name="Suphannarot A."/>
            <person name="Mingma R."/>
        </authorList>
    </citation>
    <scope>NUCLEOTIDE SEQUENCE [LARGE SCALE GENOMIC DNA]</scope>
    <source>
        <strain evidence="1 2">PKS22-38</strain>
    </source>
</reference>
<gene>
    <name evidence="1" type="ORF">V1Y59_19355</name>
</gene>
<dbReference type="RefSeq" id="WP_330506677.1">
    <property type="nucleotide sequence ID" value="NZ_JAZDUE010000018.1"/>
</dbReference>